<feature type="transmembrane region" description="Helical" evidence="1">
    <location>
        <begin position="66"/>
        <end position="84"/>
    </location>
</feature>
<organism evidence="2">
    <name type="scientific">Culex pipiens</name>
    <name type="common">House mosquito</name>
    <dbReference type="NCBI Taxonomy" id="7175"/>
    <lineage>
        <taxon>Eukaryota</taxon>
        <taxon>Metazoa</taxon>
        <taxon>Ecdysozoa</taxon>
        <taxon>Arthropoda</taxon>
        <taxon>Hexapoda</taxon>
        <taxon>Insecta</taxon>
        <taxon>Pterygota</taxon>
        <taxon>Neoptera</taxon>
        <taxon>Endopterygota</taxon>
        <taxon>Diptera</taxon>
        <taxon>Nematocera</taxon>
        <taxon>Culicoidea</taxon>
        <taxon>Culicidae</taxon>
        <taxon>Culicinae</taxon>
        <taxon>Culicini</taxon>
        <taxon>Culex</taxon>
        <taxon>Culex</taxon>
    </lineage>
</organism>
<sequence>MQLTARKDLNRSESSNLSSAIITCRRTLILIRRSCPSVIDCAINMLHTSRKYSCSRASRRSGCSSILFMLSLKIMVALGVLLLTRPSSRLLTILLASSRCLSSMSTGAGLSITTAGLFSLSRMYFARSRIS</sequence>
<keyword evidence="1" id="KW-0812">Transmembrane</keyword>
<keyword evidence="1" id="KW-0472">Membrane</keyword>
<feature type="transmembrane region" description="Helical" evidence="1">
    <location>
        <begin position="104"/>
        <end position="125"/>
    </location>
</feature>
<proteinExistence type="predicted"/>
<dbReference type="AlphaFoldDB" id="A0A8D8P6G3"/>
<accession>A0A8D8P6G3</accession>
<dbReference type="EMBL" id="HBUE01324779">
    <property type="protein sequence ID" value="CAG6590245.1"/>
    <property type="molecule type" value="Transcribed_RNA"/>
</dbReference>
<name>A0A8D8P6G3_CULPI</name>
<keyword evidence="1" id="KW-1133">Transmembrane helix</keyword>
<evidence type="ECO:0000313" key="2">
    <source>
        <dbReference type="EMBL" id="CAG6590245.1"/>
    </source>
</evidence>
<reference evidence="2" key="1">
    <citation type="submission" date="2021-05" db="EMBL/GenBank/DDBJ databases">
        <authorList>
            <person name="Alioto T."/>
            <person name="Alioto T."/>
            <person name="Gomez Garrido J."/>
        </authorList>
    </citation>
    <scope>NUCLEOTIDE SEQUENCE</scope>
</reference>
<evidence type="ECO:0000256" key="1">
    <source>
        <dbReference type="SAM" id="Phobius"/>
    </source>
</evidence>
<dbReference type="EMBL" id="HBUE01218218">
    <property type="protein sequence ID" value="CAG6538233.1"/>
    <property type="molecule type" value="Transcribed_RNA"/>
</dbReference>
<protein>
    <submittedName>
        <fullName evidence="2">(northern house mosquito) hypothetical protein</fullName>
    </submittedName>
</protein>